<dbReference type="PANTHER" id="PTHR43581">
    <property type="entry name" value="ATP/GTP PHOSPHATASE"/>
    <property type="match status" value="1"/>
</dbReference>
<dbReference type="GO" id="GO:0005524">
    <property type="term" value="F:ATP binding"/>
    <property type="evidence" value="ECO:0007669"/>
    <property type="project" value="InterPro"/>
</dbReference>
<dbReference type="Gene3D" id="3.40.50.300">
    <property type="entry name" value="P-loop containing nucleotide triphosphate hydrolases"/>
    <property type="match status" value="1"/>
</dbReference>
<name>A0A443ZW39_9PSED</name>
<organism evidence="2 3">
    <name type="scientific">Pseudomonas alkylphenolica</name>
    <dbReference type="NCBI Taxonomy" id="237609"/>
    <lineage>
        <taxon>Bacteria</taxon>
        <taxon>Pseudomonadati</taxon>
        <taxon>Pseudomonadota</taxon>
        <taxon>Gammaproteobacteria</taxon>
        <taxon>Pseudomonadales</taxon>
        <taxon>Pseudomonadaceae</taxon>
        <taxon>Pseudomonas</taxon>
    </lineage>
</organism>
<gene>
    <name evidence="2" type="ORF">DM813_04270</name>
</gene>
<dbReference type="InterPro" id="IPR027417">
    <property type="entry name" value="P-loop_NTPase"/>
</dbReference>
<comment type="caution">
    <text evidence="2">The sequence shown here is derived from an EMBL/GenBank/DDBJ whole genome shotgun (WGS) entry which is preliminary data.</text>
</comment>
<dbReference type="EMBL" id="QJRG01000034">
    <property type="protein sequence ID" value="RWU24964.1"/>
    <property type="molecule type" value="Genomic_DNA"/>
</dbReference>
<reference evidence="2 3" key="1">
    <citation type="submission" date="2018-06" db="EMBL/GenBank/DDBJ databases">
        <title>Bacteria isolated from soil of Wuhan.</title>
        <authorList>
            <person name="Wei X."/>
            <person name="Chunhua H."/>
        </authorList>
    </citation>
    <scope>NUCLEOTIDE SEQUENCE [LARGE SCALE GENOMIC DNA]</scope>
    <source>
        <strain evidence="3">xwS2</strain>
    </source>
</reference>
<dbReference type="GO" id="GO:0016887">
    <property type="term" value="F:ATP hydrolysis activity"/>
    <property type="evidence" value="ECO:0007669"/>
    <property type="project" value="InterPro"/>
</dbReference>
<dbReference type="OrthoDB" id="9815944at2"/>
<dbReference type="AlphaFoldDB" id="A0A443ZW39"/>
<dbReference type="RefSeq" id="WP_128322177.1">
    <property type="nucleotide sequence ID" value="NZ_QJRG01000034.1"/>
</dbReference>
<accession>A0A443ZW39</accession>
<evidence type="ECO:0000313" key="3">
    <source>
        <dbReference type="Proteomes" id="UP000288983"/>
    </source>
</evidence>
<protein>
    <recommendedName>
        <fullName evidence="1">ATPase AAA-type core domain-containing protein</fullName>
    </recommendedName>
</protein>
<dbReference type="PANTHER" id="PTHR43581:SF2">
    <property type="entry name" value="EXCINUCLEASE ATPASE SUBUNIT"/>
    <property type="match status" value="1"/>
</dbReference>
<evidence type="ECO:0000313" key="2">
    <source>
        <dbReference type="EMBL" id="RWU24964.1"/>
    </source>
</evidence>
<dbReference type="SUPFAM" id="SSF52540">
    <property type="entry name" value="P-loop containing nucleoside triphosphate hydrolases"/>
    <property type="match status" value="1"/>
</dbReference>
<dbReference type="Proteomes" id="UP000288983">
    <property type="component" value="Unassembled WGS sequence"/>
</dbReference>
<feature type="domain" description="ATPase AAA-type core" evidence="1">
    <location>
        <begin position="314"/>
        <end position="398"/>
    </location>
</feature>
<dbReference type="InterPro" id="IPR051396">
    <property type="entry name" value="Bact_Antivir_Def_Nuclease"/>
</dbReference>
<evidence type="ECO:0000259" key="1">
    <source>
        <dbReference type="Pfam" id="PF13304"/>
    </source>
</evidence>
<sequence>MPTIVGLRIEERLLELITPVTEQVGRIFDVDSVSLILGKNGSGKTHLLNLIAEAVSAPGRGDTKVYVKDRRGDVYTLSNHDNDFCAIYYSGLPYKRKMSRRAGLIDASPQNRNTEKLGEEHGRMAQLGEIATALGENTQLTATLSYSKNVYRAIFIPALKQRVHHITHSQLKNLVTKLKSYESTRIKESSDFRSLDDELENCLKSIVALLDDYVLSHFPCGERIHHLAVVEYLQGKRGEEDVDYALSLLSYLGIIRRYDFQVGIDHIQDLVSRCSEVLRNYGCNVKFTDRSISFLIDGVAQFDAVRQYNTPISIQWSLLSSGLQALIDQFAHIGDAVATAAQSGRGSVLLMIDEGDAYLHLDWQRKYITLVNKYLGGLKRKYSLRSLQVILASHSPLIAADIPGIYVTSLDSSVKVKTFGAPIEDVISGSFESNSLGVFAASKINEMYARAKLNKLTKSDLALIGEIGDEAIRAFLQRGGRS</sequence>
<dbReference type="InterPro" id="IPR003959">
    <property type="entry name" value="ATPase_AAA_core"/>
</dbReference>
<proteinExistence type="predicted"/>
<dbReference type="Pfam" id="PF13304">
    <property type="entry name" value="AAA_21"/>
    <property type="match status" value="1"/>
</dbReference>